<feature type="binding site" evidence="4">
    <location>
        <position position="14"/>
    </location>
    <ligand>
        <name>Zn(2+)</name>
        <dbReference type="ChEBI" id="CHEBI:29105"/>
    </ligand>
</feature>
<dbReference type="InterPro" id="IPR024078">
    <property type="entry name" value="LmbE-like_dom_sf"/>
</dbReference>
<name>A0A4R5P807_9MYCO</name>
<evidence type="ECO:0000256" key="4">
    <source>
        <dbReference type="HAMAP-Rule" id="MF_01696"/>
    </source>
</evidence>
<comment type="function">
    <text evidence="4">Catalyzes the deacetylation of 1D-myo-inositol 2-acetamido-2-deoxy-alpha-D-glucopyranoside (GlcNAc-Ins) in the mycothiol biosynthesis pathway.</text>
</comment>
<organism evidence="5 6">
    <name type="scientific">Mycobacteroides franklinii</name>
    <dbReference type="NCBI Taxonomy" id="948102"/>
    <lineage>
        <taxon>Bacteria</taxon>
        <taxon>Bacillati</taxon>
        <taxon>Actinomycetota</taxon>
        <taxon>Actinomycetes</taxon>
        <taxon>Mycobacteriales</taxon>
        <taxon>Mycobacteriaceae</taxon>
        <taxon>Mycobacteroides</taxon>
    </lineage>
</organism>
<proteinExistence type="inferred from homology"/>
<dbReference type="AlphaFoldDB" id="A0A4R5P807"/>
<feature type="binding site" evidence="4">
    <location>
        <position position="145"/>
    </location>
    <ligand>
        <name>Zn(2+)</name>
        <dbReference type="ChEBI" id="CHEBI:29105"/>
    </ligand>
</feature>
<evidence type="ECO:0000313" key="6">
    <source>
        <dbReference type="Proteomes" id="UP000295627"/>
    </source>
</evidence>
<dbReference type="SUPFAM" id="SSF102588">
    <property type="entry name" value="LmbE-like"/>
    <property type="match status" value="1"/>
</dbReference>
<dbReference type="InterPro" id="IPR017810">
    <property type="entry name" value="Mycothiol_biosynthesis_MshB"/>
</dbReference>
<dbReference type="GO" id="GO:0010125">
    <property type="term" value="P:mycothiol biosynthetic process"/>
    <property type="evidence" value="ECO:0007669"/>
    <property type="project" value="UniProtKB-UniRule"/>
</dbReference>
<keyword evidence="3 4" id="KW-0862">Zinc</keyword>
<reference evidence="5 6" key="1">
    <citation type="journal article" date="2019" name="Sci. Rep.">
        <title>Extended insight into the Mycobacterium chelonae-abscessus complex through whole genome sequencing of Mycobacterium salmoniphilum outbreak and Mycobacterium salmoniphilum-like strains.</title>
        <authorList>
            <person name="Behra P.R.K."/>
            <person name="Das S."/>
            <person name="Pettersson B.M.F."/>
            <person name="Shirreff L."/>
            <person name="DuCote T."/>
            <person name="Jacobsson K.G."/>
            <person name="Ennis D.G."/>
            <person name="Kirsebom L.A."/>
        </authorList>
    </citation>
    <scope>NUCLEOTIDE SEQUENCE [LARGE SCALE GENOMIC DNA]</scope>
    <source>
        <strain evidence="5 6">DSM 45524</strain>
    </source>
</reference>
<dbReference type="InterPro" id="IPR003737">
    <property type="entry name" value="GlcNAc_PI_deacetylase-related"/>
</dbReference>
<comment type="similarity">
    <text evidence="4">Belongs to the MshB deacetylase family.</text>
</comment>
<dbReference type="EMBL" id="RXLR01000019">
    <property type="protein sequence ID" value="TDH19221.1"/>
    <property type="molecule type" value="Genomic_DNA"/>
</dbReference>
<evidence type="ECO:0000256" key="2">
    <source>
        <dbReference type="ARBA" id="ARBA00022801"/>
    </source>
</evidence>
<dbReference type="Gene3D" id="3.40.50.10320">
    <property type="entry name" value="LmbE-like"/>
    <property type="match status" value="1"/>
</dbReference>
<dbReference type="PANTHER" id="PTHR12993:SF26">
    <property type="entry name" value="1D-MYO-INOSITOL 2-ACETAMIDO-2-DEOXY-ALPHA-D-GLUCOPYRANOSIDE DEACETYLASE"/>
    <property type="match status" value="1"/>
</dbReference>
<dbReference type="PANTHER" id="PTHR12993">
    <property type="entry name" value="N-ACETYLGLUCOSAMINYL-PHOSPHATIDYLINOSITOL DE-N-ACETYLASE-RELATED"/>
    <property type="match status" value="1"/>
</dbReference>
<evidence type="ECO:0000256" key="3">
    <source>
        <dbReference type="ARBA" id="ARBA00022833"/>
    </source>
</evidence>
<protein>
    <recommendedName>
        <fullName evidence="4">1D-myo-inositol 2-acetamido-2-deoxy-alpha-D-glucopyranoside deacetylase</fullName>
        <shortName evidence="4">GlcNAc-Ins deacetylase</shortName>
        <ecNumber evidence="4">3.5.1.103</ecNumber>
    </recommendedName>
    <alternativeName>
        <fullName evidence="4">N-acetyl-1-D-myo-inositol-2-amino-2-deoxy-alpha-D-glucopyranoside deacetylase</fullName>
    </alternativeName>
</protein>
<comment type="cofactor">
    <cofactor evidence="4">
        <name>Zn(2+)</name>
        <dbReference type="ChEBI" id="CHEBI:29105"/>
    </cofactor>
    <text evidence="4">Binds 1 zinc ion per subunit.</text>
</comment>
<keyword evidence="1 4" id="KW-0479">Metal-binding</keyword>
<dbReference type="GO" id="GO:0035595">
    <property type="term" value="F:N-acetylglucosaminylinositol deacetylase activity"/>
    <property type="evidence" value="ECO:0007669"/>
    <property type="project" value="UniProtKB-EC"/>
</dbReference>
<dbReference type="Pfam" id="PF02585">
    <property type="entry name" value="PIG-L"/>
    <property type="match status" value="1"/>
</dbReference>
<dbReference type="Proteomes" id="UP000295627">
    <property type="component" value="Unassembled WGS sequence"/>
</dbReference>
<comment type="caution">
    <text evidence="5">The sequence shown here is derived from an EMBL/GenBank/DDBJ whole genome shotgun (WGS) entry which is preliminary data.</text>
</comment>
<comment type="catalytic activity">
    <reaction evidence="4">
        <text>1D-myo-inositol 2-acetamido-2-deoxy-alpha-D-glucopyranoside + H2O = 1D-myo-inositol 2-amino-2-deoxy-alpha-D-glucopyranoside + acetate</text>
        <dbReference type="Rhea" id="RHEA:26180"/>
        <dbReference type="ChEBI" id="CHEBI:15377"/>
        <dbReference type="ChEBI" id="CHEBI:30089"/>
        <dbReference type="ChEBI" id="CHEBI:52442"/>
        <dbReference type="ChEBI" id="CHEBI:58886"/>
        <dbReference type="EC" id="3.5.1.103"/>
    </reaction>
</comment>
<sequence>MTRRLMLVHAHPDDESLTTGGTIARYAAEGADVLLVTCTLGEEGEVIGDRWAQLAADRADQLGGYRISELSTALGHLGVDGPTFLGGAGHWRDSGMADTGPLHPRAFAGAERDEAVGALAALIDEHRPHVVVTYDPFGGYGHPDHIQAHTVTTAAVERATWQVAKLYWTVIATSALEAGLASMKRLPPGCEPAPLDLIPTFADEKISAAIDVSAYRDAKVAALRAHATQLTVSEDGSAMALSNLIALPIADIEHFVLVRGEPGVDTGWESDLFAGVEL</sequence>
<keyword evidence="2 4" id="KW-0378">Hydrolase</keyword>
<gene>
    <name evidence="4 5" type="primary">mshB</name>
    <name evidence="5" type="ORF">EJ571_21935</name>
</gene>
<dbReference type="EC" id="3.5.1.103" evidence="4"/>
<dbReference type="NCBIfam" id="TIGR03445">
    <property type="entry name" value="mycothiol_MshB"/>
    <property type="match status" value="1"/>
</dbReference>
<feature type="binding site" evidence="4">
    <location>
        <position position="11"/>
    </location>
    <ligand>
        <name>Zn(2+)</name>
        <dbReference type="ChEBI" id="CHEBI:29105"/>
    </ligand>
</feature>
<accession>A0A4R5P807</accession>
<evidence type="ECO:0000256" key="1">
    <source>
        <dbReference type="ARBA" id="ARBA00022723"/>
    </source>
</evidence>
<evidence type="ECO:0000313" key="5">
    <source>
        <dbReference type="EMBL" id="TDH19221.1"/>
    </source>
</evidence>
<dbReference type="HAMAP" id="MF_01696">
    <property type="entry name" value="MshB"/>
    <property type="match status" value="1"/>
</dbReference>
<dbReference type="GO" id="GO:0008270">
    <property type="term" value="F:zinc ion binding"/>
    <property type="evidence" value="ECO:0007669"/>
    <property type="project" value="UniProtKB-UniRule"/>
</dbReference>